<dbReference type="EMBL" id="JALGAR010000003">
    <property type="protein sequence ID" value="MCI4658849.1"/>
    <property type="molecule type" value="Genomic_DNA"/>
</dbReference>
<protein>
    <submittedName>
        <fullName evidence="2">DUF6114 domain-containing protein</fullName>
    </submittedName>
</protein>
<feature type="transmembrane region" description="Helical" evidence="1">
    <location>
        <begin position="97"/>
        <end position="115"/>
    </location>
</feature>
<feature type="transmembrane region" description="Helical" evidence="1">
    <location>
        <begin position="75"/>
        <end position="91"/>
    </location>
</feature>
<dbReference type="RefSeq" id="WP_241976411.1">
    <property type="nucleotide sequence ID" value="NZ_JALGAR010000003.1"/>
</dbReference>
<keyword evidence="1" id="KW-1133">Transmembrane helix</keyword>
<reference evidence="2" key="1">
    <citation type="submission" date="2022-03" db="EMBL/GenBank/DDBJ databases">
        <title>Cryobacterium sp. nov. strain ZS14-85, isolated from Antarctic soil.</title>
        <authorList>
            <person name="Li J."/>
            <person name="Niu G."/>
        </authorList>
    </citation>
    <scope>NUCLEOTIDE SEQUENCE</scope>
    <source>
        <strain evidence="2">ZS14-85</strain>
    </source>
</reference>
<dbReference type="Pfam" id="PF19609">
    <property type="entry name" value="DUF6114"/>
    <property type="match status" value="1"/>
</dbReference>
<feature type="transmembrane region" description="Helical" evidence="1">
    <location>
        <begin position="50"/>
        <end position="68"/>
    </location>
</feature>
<keyword evidence="1" id="KW-0812">Transmembrane</keyword>
<accession>A0AA41QXV4</accession>
<dbReference type="InterPro" id="IPR046096">
    <property type="entry name" value="DUF6114"/>
</dbReference>
<organism evidence="2 3">
    <name type="scientific">Cryobacterium zhongshanensis</name>
    <dbReference type="NCBI Taxonomy" id="2928153"/>
    <lineage>
        <taxon>Bacteria</taxon>
        <taxon>Bacillati</taxon>
        <taxon>Actinomycetota</taxon>
        <taxon>Actinomycetes</taxon>
        <taxon>Micrococcales</taxon>
        <taxon>Microbacteriaceae</taxon>
        <taxon>Cryobacterium</taxon>
    </lineage>
</organism>
<keyword evidence="3" id="KW-1185">Reference proteome</keyword>
<keyword evidence="1" id="KW-0472">Membrane</keyword>
<evidence type="ECO:0000256" key="1">
    <source>
        <dbReference type="SAM" id="Phobius"/>
    </source>
</evidence>
<sequence>MKTSTWATFTAWRRQRPFVGGILVVLAGVEMFFSGQLDVGTIHVQVGIEGMQAMIIPVIVVLLGILAIAMPAHRIFYGVITLVFSIYSLVGVNLGGFFMGMILGAIGGILIVAWMPKPARAGTAVALVDREIEEPEIQLGELFEERPRSRRAL</sequence>
<dbReference type="AlphaFoldDB" id="A0AA41QXV4"/>
<evidence type="ECO:0000313" key="2">
    <source>
        <dbReference type="EMBL" id="MCI4658849.1"/>
    </source>
</evidence>
<proteinExistence type="predicted"/>
<comment type="caution">
    <text evidence="2">The sequence shown here is derived from an EMBL/GenBank/DDBJ whole genome shotgun (WGS) entry which is preliminary data.</text>
</comment>
<dbReference type="Proteomes" id="UP001165341">
    <property type="component" value="Unassembled WGS sequence"/>
</dbReference>
<gene>
    <name evidence="2" type="ORF">MQH31_13640</name>
</gene>
<evidence type="ECO:0000313" key="3">
    <source>
        <dbReference type="Proteomes" id="UP001165341"/>
    </source>
</evidence>
<name>A0AA41QXV4_9MICO</name>